<dbReference type="PANTHER" id="PTHR47785:SF5">
    <property type="entry name" value="ZN(II)2CYS6 TRANSCRIPTION FACTOR (EUROFUNG)"/>
    <property type="match status" value="1"/>
</dbReference>
<dbReference type="GO" id="GO:0003677">
    <property type="term" value="F:DNA binding"/>
    <property type="evidence" value="ECO:0007669"/>
    <property type="project" value="InterPro"/>
</dbReference>
<dbReference type="InterPro" id="IPR007219">
    <property type="entry name" value="XnlR_reg_dom"/>
</dbReference>
<feature type="compositionally biased region" description="Basic and acidic residues" evidence="2">
    <location>
        <begin position="19"/>
        <end position="37"/>
    </location>
</feature>
<dbReference type="InterPro" id="IPR053181">
    <property type="entry name" value="EcdB-like_regulator"/>
</dbReference>
<evidence type="ECO:0000256" key="1">
    <source>
        <dbReference type="ARBA" id="ARBA00023242"/>
    </source>
</evidence>
<feature type="region of interest" description="Disordered" evidence="2">
    <location>
        <begin position="196"/>
        <end position="221"/>
    </location>
</feature>
<evidence type="ECO:0000256" key="2">
    <source>
        <dbReference type="SAM" id="MobiDB-lite"/>
    </source>
</evidence>
<evidence type="ECO:0000313" key="5">
    <source>
        <dbReference type="Proteomes" id="UP000178912"/>
    </source>
</evidence>
<feature type="region of interest" description="Disordered" evidence="2">
    <location>
        <begin position="1"/>
        <end position="61"/>
    </location>
</feature>
<dbReference type="Proteomes" id="UP000178912">
    <property type="component" value="Unassembled WGS sequence"/>
</dbReference>
<organism evidence="4 5">
    <name type="scientific">Rhynchosporium agropyri</name>
    <dbReference type="NCBI Taxonomy" id="914238"/>
    <lineage>
        <taxon>Eukaryota</taxon>
        <taxon>Fungi</taxon>
        <taxon>Dikarya</taxon>
        <taxon>Ascomycota</taxon>
        <taxon>Pezizomycotina</taxon>
        <taxon>Leotiomycetes</taxon>
        <taxon>Helotiales</taxon>
        <taxon>Ploettnerulaceae</taxon>
        <taxon>Rhynchosporium</taxon>
    </lineage>
</organism>
<dbReference type="OrthoDB" id="4356994at2759"/>
<dbReference type="PANTHER" id="PTHR47785">
    <property type="entry name" value="ZN(II)2CYS6 TRANSCRIPTION FACTOR (EUROFUNG)-RELATED-RELATED"/>
    <property type="match status" value="1"/>
</dbReference>
<sequence>MDLSLLTNESLSPLVQPKDGQRDLEAGRLSHSNEEAWRKRRAIDTNPDQDLPAIHHRGEAQSISRGTQIETILGRLSKVEEELAMLKQPPTDSSAYTSDTASRRSILAPAMQGSSDPRAQMSLSAHQETTPIYGEPEQLCGRNFMDSLSLRRDLLSPENPPFGIWWTYTVEETLVWPILEFDGEINSGLDAVLDLSDEDDGERSSKAAYGPGPGRLPAGPNHVGRVRKGLDDGDTVQELIESFLENVHIHNPVLDTAKLQSYVSNFIENGLGWDGETCQVLLACALGAVSCPWNALDLQNFSHAILSPQRSALGREYFCAAQKRLGALWSRSSLVSTQCLFMTGIYFMYTQQPVSGWRAFNSATIACRSHISKRIAGQNKAVIRPDTRNLEQRLGWSCIKSEREVACEFGMETSGLNLLAYSTTLPTPPNGVASREISQNSPLNRSRPLEDESWYYYLTEIMLRKLQMRIDIFFQNKRREAYQRAGDSAEKFFHGMVEALKEFDFQVKSYYETLPPFMFFSLEDLTPCSDGLRHFLRWRLLCVNHDITLPAFYILLHNDVSRWSRDLVAEIVRLANACLLLDIKILRSSIITYRHQNMWISVRTGVRSARILIAAERLATRKLPGLEGLFVPDCTTWVDGAQILIKGLQYWQGDSKDCSEYLKLPNHYTPPFQIKRCEHSKRIYDN</sequence>
<name>A0A1E1KZN3_9HELO</name>
<proteinExistence type="predicted"/>
<accession>A0A1E1KZN3</accession>
<evidence type="ECO:0000259" key="3">
    <source>
        <dbReference type="Pfam" id="PF04082"/>
    </source>
</evidence>
<feature type="compositionally biased region" description="Polar residues" evidence="2">
    <location>
        <begin position="1"/>
        <end position="13"/>
    </location>
</feature>
<dbReference type="GO" id="GO:0008270">
    <property type="term" value="F:zinc ion binding"/>
    <property type="evidence" value="ECO:0007669"/>
    <property type="project" value="InterPro"/>
</dbReference>
<keyword evidence="1" id="KW-0539">Nucleus</keyword>
<evidence type="ECO:0000313" key="4">
    <source>
        <dbReference type="EMBL" id="CZT03714.1"/>
    </source>
</evidence>
<dbReference type="CDD" id="cd12148">
    <property type="entry name" value="fungal_TF_MHR"/>
    <property type="match status" value="1"/>
</dbReference>
<gene>
    <name evidence="4" type="ORF">RAG0_10384</name>
</gene>
<dbReference type="Pfam" id="PF04082">
    <property type="entry name" value="Fungal_trans"/>
    <property type="match status" value="1"/>
</dbReference>
<keyword evidence="5" id="KW-1185">Reference proteome</keyword>
<dbReference type="EMBL" id="FJUX01000064">
    <property type="protein sequence ID" value="CZT03714.1"/>
    <property type="molecule type" value="Genomic_DNA"/>
</dbReference>
<reference evidence="5" key="1">
    <citation type="submission" date="2016-03" db="EMBL/GenBank/DDBJ databases">
        <authorList>
            <person name="Guldener U."/>
        </authorList>
    </citation>
    <scope>NUCLEOTIDE SEQUENCE [LARGE SCALE GENOMIC DNA]</scope>
    <source>
        <strain evidence="5">04CH-RAC-A.6.1</strain>
    </source>
</reference>
<feature type="domain" description="Xylanolytic transcriptional activator regulatory" evidence="3">
    <location>
        <begin position="240"/>
        <end position="428"/>
    </location>
</feature>
<dbReference type="AlphaFoldDB" id="A0A1E1KZN3"/>
<dbReference type="GO" id="GO:0006351">
    <property type="term" value="P:DNA-templated transcription"/>
    <property type="evidence" value="ECO:0007669"/>
    <property type="project" value="InterPro"/>
</dbReference>
<protein>
    <recommendedName>
        <fullName evidence="3">Xylanolytic transcriptional activator regulatory domain-containing protein</fullName>
    </recommendedName>
</protein>